<organism evidence="2 3">
    <name type="scientific">Olea europaea subsp. europaea</name>
    <dbReference type="NCBI Taxonomy" id="158383"/>
    <lineage>
        <taxon>Eukaryota</taxon>
        <taxon>Viridiplantae</taxon>
        <taxon>Streptophyta</taxon>
        <taxon>Embryophyta</taxon>
        <taxon>Tracheophyta</taxon>
        <taxon>Spermatophyta</taxon>
        <taxon>Magnoliopsida</taxon>
        <taxon>eudicotyledons</taxon>
        <taxon>Gunneridae</taxon>
        <taxon>Pentapetalae</taxon>
        <taxon>asterids</taxon>
        <taxon>lamiids</taxon>
        <taxon>Lamiales</taxon>
        <taxon>Oleaceae</taxon>
        <taxon>Oleeae</taxon>
        <taxon>Olea</taxon>
    </lineage>
</organism>
<feature type="region of interest" description="Disordered" evidence="1">
    <location>
        <begin position="260"/>
        <end position="282"/>
    </location>
</feature>
<feature type="region of interest" description="Disordered" evidence="1">
    <location>
        <begin position="294"/>
        <end position="317"/>
    </location>
</feature>
<feature type="region of interest" description="Disordered" evidence="1">
    <location>
        <begin position="74"/>
        <end position="93"/>
    </location>
</feature>
<protein>
    <submittedName>
        <fullName evidence="2">Uncharacterized protein</fullName>
    </submittedName>
</protein>
<comment type="caution">
    <text evidence="2">The sequence shown here is derived from an EMBL/GenBank/DDBJ whole genome shotgun (WGS) entry which is preliminary data.</text>
</comment>
<dbReference type="Gramene" id="OE9A103990T1">
    <property type="protein sequence ID" value="OE9A103990C1"/>
    <property type="gene ID" value="OE9A103990"/>
</dbReference>
<evidence type="ECO:0000313" key="2">
    <source>
        <dbReference type="EMBL" id="CAA3021665.1"/>
    </source>
</evidence>
<proteinExistence type="predicted"/>
<feature type="region of interest" description="Disordered" evidence="1">
    <location>
        <begin position="40"/>
        <end position="62"/>
    </location>
</feature>
<feature type="compositionally biased region" description="Basic and acidic residues" evidence="1">
    <location>
        <begin position="261"/>
        <end position="276"/>
    </location>
</feature>
<dbReference type="AlphaFoldDB" id="A0A8S0URS6"/>
<evidence type="ECO:0000256" key="1">
    <source>
        <dbReference type="SAM" id="MobiDB-lite"/>
    </source>
</evidence>
<dbReference type="EMBL" id="CACTIH010009058">
    <property type="protein sequence ID" value="CAA3021665.1"/>
    <property type="molecule type" value="Genomic_DNA"/>
</dbReference>
<feature type="compositionally biased region" description="Low complexity" evidence="1">
    <location>
        <begin position="294"/>
        <end position="308"/>
    </location>
</feature>
<feature type="compositionally biased region" description="Low complexity" evidence="1">
    <location>
        <begin position="74"/>
        <end position="88"/>
    </location>
</feature>
<keyword evidence="3" id="KW-1185">Reference proteome</keyword>
<name>A0A8S0URS6_OLEEU</name>
<reference evidence="2 3" key="1">
    <citation type="submission" date="2019-12" db="EMBL/GenBank/DDBJ databases">
        <authorList>
            <person name="Alioto T."/>
            <person name="Alioto T."/>
            <person name="Gomez Garrido J."/>
        </authorList>
    </citation>
    <scope>NUCLEOTIDE SEQUENCE [LARGE SCALE GENOMIC DNA]</scope>
</reference>
<dbReference type="Proteomes" id="UP000594638">
    <property type="component" value="Unassembled WGS sequence"/>
</dbReference>
<gene>
    <name evidence="2" type="ORF">OLEA9_A103990</name>
</gene>
<evidence type="ECO:0000313" key="3">
    <source>
        <dbReference type="Proteomes" id="UP000594638"/>
    </source>
</evidence>
<sequence length="330" mass="35271">MEVGACLSQSTVAENILGEMDVQKTLKRLASGSHAASMVKLDIQNQKGPTSEETKSPDALSSCVPVAATPTVVVSSESNPSSSSASTPSVPPKGSTQLIRYASQYHSLQAGTAYVYPNSQNVYSMVVYTLIYRSVIVLRYDILNGVADLLPIGAVRLLQDKWGLLYGYIPFRVFRHLKIIKHFNIIVPLLSCLDTIQSAAGYSQAGSEPLLTPHHMYLPKHQVGACLPQSTVAENILGEMDVQKTLKRLSSGSHAASMVKLDIRNQKGPTSEETKSPDALSSCVPVAATPTVVVSSESNPSSSSASTPSVPPKGSNLNRTAKVKWIFGMV</sequence>
<accession>A0A8S0URS6</accession>